<reference evidence="2 3" key="2">
    <citation type="submission" date="2007-04" db="EMBL/GenBank/DDBJ databases">
        <title>Draft genome sequence of Ruminococcus obeum (ATCC 29174).</title>
        <authorList>
            <person name="Sudarsanam P."/>
            <person name="Ley R."/>
            <person name="Guruge J."/>
            <person name="Turnbaugh P.J."/>
            <person name="Mahowald M."/>
            <person name="Liep D."/>
            <person name="Gordon J."/>
        </authorList>
    </citation>
    <scope>NUCLEOTIDE SEQUENCE [LARGE SCALE GENOMIC DNA]</scope>
    <source>
        <strain evidence="2 3">ATCC 29174</strain>
    </source>
</reference>
<evidence type="ECO:0000313" key="2">
    <source>
        <dbReference type="EMBL" id="EDM86951.1"/>
    </source>
</evidence>
<evidence type="ECO:0000256" key="1">
    <source>
        <dbReference type="SAM" id="MobiDB-lite"/>
    </source>
</evidence>
<dbReference type="Proteomes" id="UP000006002">
    <property type="component" value="Unassembled WGS sequence"/>
</dbReference>
<sequence>MFRRSELLFLTLVYVKAEQWIRAGFLHHSYLNGLKICIIQVSKCKKEEGTKNQRKNKRPEGHIKVT</sequence>
<protein>
    <submittedName>
        <fullName evidence="2">Uncharacterized protein</fullName>
    </submittedName>
</protein>
<reference evidence="2 3" key="1">
    <citation type="submission" date="2007-03" db="EMBL/GenBank/DDBJ databases">
        <authorList>
            <person name="Fulton L."/>
            <person name="Clifton S."/>
            <person name="Fulton B."/>
            <person name="Xu J."/>
            <person name="Minx P."/>
            <person name="Pepin K.H."/>
            <person name="Johnson M."/>
            <person name="Thiruvilangam P."/>
            <person name="Bhonagiri V."/>
            <person name="Nash W.E."/>
            <person name="Mardis E.R."/>
            <person name="Wilson R.K."/>
        </authorList>
    </citation>
    <scope>NUCLEOTIDE SEQUENCE [LARGE SCALE GENOMIC DNA]</scope>
    <source>
        <strain evidence="2 3">ATCC 29174</strain>
    </source>
</reference>
<dbReference type="HOGENOM" id="CLU_2822512_0_0_9"/>
<name>A5ZTN0_9FIRM</name>
<organism evidence="2 3">
    <name type="scientific">Blautia obeum ATCC 29174</name>
    <dbReference type="NCBI Taxonomy" id="411459"/>
    <lineage>
        <taxon>Bacteria</taxon>
        <taxon>Bacillati</taxon>
        <taxon>Bacillota</taxon>
        <taxon>Clostridia</taxon>
        <taxon>Lachnospirales</taxon>
        <taxon>Lachnospiraceae</taxon>
        <taxon>Blautia</taxon>
    </lineage>
</organism>
<accession>A5ZTN0</accession>
<dbReference type="AlphaFoldDB" id="A5ZTN0"/>
<comment type="caution">
    <text evidence="2">The sequence shown here is derived from an EMBL/GenBank/DDBJ whole genome shotgun (WGS) entry which is preliminary data.</text>
</comment>
<proteinExistence type="predicted"/>
<gene>
    <name evidence="2" type="ORF">RUMOBE_02359</name>
</gene>
<evidence type="ECO:0000313" key="3">
    <source>
        <dbReference type="Proteomes" id="UP000006002"/>
    </source>
</evidence>
<feature type="region of interest" description="Disordered" evidence="1">
    <location>
        <begin position="45"/>
        <end position="66"/>
    </location>
</feature>
<dbReference type="EMBL" id="AAVO02000010">
    <property type="protein sequence ID" value="EDM86951.1"/>
    <property type="molecule type" value="Genomic_DNA"/>
</dbReference>